<reference evidence="3" key="1">
    <citation type="submission" date="2023-03" db="EMBL/GenBank/DDBJ databases">
        <title>Chromosome-scale reference genome and RAD-based genetic map of yellow starthistle (Centaurea solstitialis) reveal putative structural variation and QTLs associated with invader traits.</title>
        <authorList>
            <person name="Reatini B."/>
            <person name="Cang F.A."/>
            <person name="Jiang Q."/>
            <person name="Mckibben M.T.W."/>
            <person name="Barker M.S."/>
            <person name="Rieseberg L.H."/>
            <person name="Dlugosch K.M."/>
        </authorList>
    </citation>
    <scope>NUCLEOTIDE SEQUENCE</scope>
    <source>
        <strain evidence="3">CAN-66</strain>
        <tissue evidence="3">Leaf</tissue>
    </source>
</reference>
<organism evidence="3 4">
    <name type="scientific">Centaurea solstitialis</name>
    <name type="common">yellow star-thistle</name>
    <dbReference type="NCBI Taxonomy" id="347529"/>
    <lineage>
        <taxon>Eukaryota</taxon>
        <taxon>Viridiplantae</taxon>
        <taxon>Streptophyta</taxon>
        <taxon>Embryophyta</taxon>
        <taxon>Tracheophyta</taxon>
        <taxon>Spermatophyta</taxon>
        <taxon>Magnoliopsida</taxon>
        <taxon>eudicotyledons</taxon>
        <taxon>Gunneridae</taxon>
        <taxon>Pentapetalae</taxon>
        <taxon>asterids</taxon>
        <taxon>campanulids</taxon>
        <taxon>Asterales</taxon>
        <taxon>Asteraceae</taxon>
        <taxon>Carduoideae</taxon>
        <taxon>Cardueae</taxon>
        <taxon>Centaureinae</taxon>
        <taxon>Centaurea</taxon>
    </lineage>
</organism>
<evidence type="ECO:0000256" key="1">
    <source>
        <dbReference type="ARBA" id="ARBA00022441"/>
    </source>
</evidence>
<comment type="caution">
    <text evidence="3">The sequence shown here is derived from an EMBL/GenBank/DDBJ whole genome shotgun (WGS) entry which is preliminary data.</text>
</comment>
<dbReference type="InterPro" id="IPR036047">
    <property type="entry name" value="F-box-like_dom_sf"/>
</dbReference>
<gene>
    <name evidence="3" type="ORF">OSB04_008434</name>
</gene>
<accession>A0AA38TNI1</accession>
<protein>
    <recommendedName>
        <fullName evidence="5">F-box/kelch-repeat protein SKIP4</fullName>
    </recommendedName>
</protein>
<keyword evidence="4" id="KW-1185">Reference proteome</keyword>
<dbReference type="Gene3D" id="2.120.10.80">
    <property type="entry name" value="Kelch-type beta propeller"/>
    <property type="match status" value="1"/>
</dbReference>
<proteinExistence type="predicted"/>
<dbReference type="SUPFAM" id="SSF81383">
    <property type="entry name" value="F-box domain"/>
    <property type="match status" value="1"/>
</dbReference>
<name>A0AA38TNI1_9ASTR</name>
<dbReference type="CDD" id="cd22152">
    <property type="entry name" value="F-box_AtAFR-like"/>
    <property type="match status" value="1"/>
</dbReference>
<evidence type="ECO:0008006" key="5">
    <source>
        <dbReference type="Google" id="ProtNLM"/>
    </source>
</evidence>
<dbReference type="Proteomes" id="UP001172457">
    <property type="component" value="Chromosome 2"/>
</dbReference>
<evidence type="ECO:0000256" key="2">
    <source>
        <dbReference type="ARBA" id="ARBA00022737"/>
    </source>
</evidence>
<dbReference type="PANTHER" id="PTHR46344:SF26">
    <property type="entry name" value="F-BOX DOMAIN-CONTAINING PROTEIN"/>
    <property type="match status" value="1"/>
</dbReference>
<dbReference type="SUPFAM" id="SSF117281">
    <property type="entry name" value="Kelch motif"/>
    <property type="match status" value="1"/>
</dbReference>
<dbReference type="InterPro" id="IPR015915">
    <property type="entry name" value="Kelch-typ_b-propeller"/>
</dbReference>
<sequence>MESGSEGLSQAVSTQSSLISGLPDDIALTCLARIPRRYHSLLKCVSRKWWDLPRVAFLPQKHNLAETWIYALCKDKSEQLCCYVLDPNMPKKGWKRIPDLLPSCSKRKGVGFEVLGKKIYFLGGCGWIEDATDEVYCYDAVEMHGVKLLPCQLQAIDGKMYAIGGLGSKSSDPHSWDTFDSNTNSWASHMDPNVVPEIEDSLVLDGKIYIRCGSSAVSSHVYAVVYDPLNGTWQHADSDMVSGWRGPAIVVNDTLYVLDQSSGTRVMVWRKETREWEAFGRLSSILTRPPCRLVAIGKKIFVVGKGLSTVAFDVDKAANMDGVLVSTSAPKLPSDDDVISCKSVSL</sequence>
<keyword evidence="2" id="KW-0677">Repeat</keyword>
<dbReference type="PANTHER" id="PTHR46344">
    <property type="entry name" value="OS02G0202900 PROTEIN"/>
    <property type="match status" value="1"/>
</dbReference>
<evidence type="ECO:0000313" key="3">
    <source>
        <dbReference type="EMBL" id="KAJ9563274.1"/>
    </source>
</evidence>
<keyword evidence="1" id="KW-0880">Kelch repeat</keyword>
<dbReference type="AlphaFoldDB" id="A0AA38TNI1"/>
<dbReference type="EMBL" id="JARYMX010000002">
    <property type="protein sequence ID" value="KAJ9563274.1"/>
    <property type="molecule type" value="Genomic_DNA"/>
</dbReference>
<evidence type="ECO:0000313" key="4">
    <source>
        <dbReference type="Proteomes" id="UP001172457"/>
    </source>
</evidence>